<proteinExistence type="predicted"/>
<evidence type="ECO:0000256" key="2">
    <source>
        <dbReference type="SAM" id="SignalP"/>
    </source>
</evidence>
<sequence length="143" mass="16033">MKMPKRLMAGLGLLVLSASPLLHAEDQIRGEDHDRGGYDQRGGPEKGPDPRNMHRPPQDFGPIRQIIHDDHEHFSRGAPPPPGYHLVRGQPLPRGYEGERLDERALSRLPVYEGYEWRRMGSDVVLIAIGTGVVYEILDGVLN</sequence>
<accession>A0A7Y8BNV8</accession>
<feature type="compositionally biased region" description="Basic and acidic residues" evidence="1">
    <location>
        <begin position="28"/>
        <end position="52"/>
    </location>
</feature>
<dbReference type="EMBL" id="JACAPU010000044">
    <property type="protein sequence ID" value="NWB50532.1"/>
    <property type="molecule type" value="Genomic_DNA"/>
</dbReference>
<dbReference type="InterPro" id="IPR024572">
    <property type="entry name" value="RcnB"/>
</dbReference>
<evidence type="ECO:0000313" key="4">
    <source>
        <dbReference type="Proteomes" id="UP000582981"/>
    </source>
</evidence>
<reference evidence="3 4" key="1">
    <citation type="submission" date="2020-04" db="EMBL/GenBank/DDBJ databases">
        <title>Molecular characterization of pseudomonads from Agaricus bisporus reveal novel blotch 2 pathogens in Western Europe.</title>
        <authorList>
            <person name="Taparia T."/>
            <person name="Krijger M."/>
            <person name="Haynes E."/>
            <person name="Elpinstone J.G."/>
            <person name="Noble R."/>
            <person name="Van Der Wolf J."/>
        </authorList>
    </citation>
    <scope>NUCLEOTIDE SEQUENCE [LARGE SCALE GENOMIC DNA]</scope>
    <source>
        <strain evidence="3 4">F1001</strain>
    </source>
</reference>
<dbReference type="Proteomes" id="UP000582981">
    <property type="component" value="Unassembled WGS sequence"/>
</dbReference>
<feature type="signal peptide" evidence="2">
    <location>
        <begin position="1"/>
        <end position="24"/>
    </location>
</feature>
<gene>
    <name evidence="3" type="ORF">HX829_29075</name>
</gene>
<dbReference type="RefSeq" id="WP_100939962.1">
    <property type="nucleotide sequence ID" value="NZ_JACAPU010000044.1"/>
</dbReference>
<dbReference type="Pfam" id="PF11776">
    <property type="entry name" value="RcnB"/>
    <property type="match status" value="1"/>
</dbReference>
<dbReference type="Gene3D" id="3.10.450.160">
    <property type="entry name" value="inner membrane protein cigr"/>
    <property type="match status" value="1"/>
</dbReference>
<organism evidence="3 4">
    <name type="scientific">Pseudomonas gingeri</name>
    <dbReference type="NCBI Taxonomy" id="117681"/>
    <lineage>
        <taxon>Bacteria</taxon>
        <taxon>Pseudomonadati</taxon>
        <taxon>Pseudomonadota</taxon>
        <taxon>Gammaproteobacteria</taxon>
        <taxon>Pseudomonadales</taxon>
        <taxon>Pseudomonadaceae</taxon>
        <taxon>Pseudomonas</taxon>
    </lineage>
</organism>
<evidence type="ECO:0000313" key="3">
    <source>
        <dbReference type="EMBL" id="NWB50532.1"/>
    </source>
</evidence>
<dbReference type="AlphaFoldDB" id="A0A7Y8BNV8"/>
<comment type="caution">
    <text evidence="3">The sequence shown here is derived from an EMBL/GenBank/DDBJ whole genome shotgun (WGS) entry which is preliminary data.</text>
</comment>
<name>A0A7Y8BNV8_9PSED</name>
<feature type="chain" id="PRO_5031199997" evidence="2">
    <location>
        <begin position="25"/>
        <end position="143"/>
    </location>
</feature>
<keyword evidence="2" id="KW-0732">Signal</keyword>
<dbReference type="NCBIfam" id="NF040487">
    <property type="entry name" value="T3SS_CigR_fam"/>
    <property type="match status" value="1"/>
</dbReference>
<protein>
    <submittedName>
        <fullName evidence="3">RcnB family protein</fullName>
    </submittedName>
</protein>
<feature type="region of interest" description="Disordered" evidence="1">
    <location>
        <begin position="28"/>
        <end position="64"/>
    </location>
</feature>
<evidence type="ECO:0000256" key="1">
    <source>
        <dbReference type="SAM" id="MobiDB-lite"/>
    </source>
</evidence>